<feature type="non-terminal residue" evidence="1">
    <location>
        <position position="1"/>
    </location>
</feature>
<dbReference type="AlphaFoldDB" id="A0A0F8ZEB8"/>
<sequence length="148" mass="17244">SEHFRLLKEEYPPQFYAPFAEENYELCFTCHQKTLVLSKKTSNLTDFRNGNRNLHFLHVNKERRGRTCRSCHQTHASNLPKHIRASVPYGRWDLPIQFEKTETGGSCRPGCHAAKPYDRKKAVDYKALAEEAARKKKKKKEPVKKNDA</sequence>
<accession>A0A0F8ZEB8</accession>
<name>A0A0F8ZEB8_9ZZZZ</name>
<reference evidence="1" key="1">
    <citation type="journal article" date="2015" name="Nature">
        <title>Complex archaea that bridge the gap between prokaryotes and eukaryotes.</title>
        <authorList>
            <person name="Spang A."/>
            <person name="Saw J.H."/>
            <person name="Jorgensen S.L."/>
            <person name="Zaremba-Niedzwiedzka K."/>
            <person name="Martijn J."/>
            <person name="Lind A.E."/>
            <person name="van Eijk R."/>
            <person name="Schleper C."/>
            <person name="Guy L."/>
            <person name="Ettema T.J."/>
        </authorList>
    </citation>
    <scope>NUCLEOTIDE SEQUENCE</scope>
</reference>
<dbReference type="PANTHER" id="PTHR39425">
    <property type="entry name" value="LIPOPROTEIN CYTOCHROME C"/>
    <property type="match status" value="1"/>
</dbReference>
<organism evidence="1">
    <name type="scientific">marine sediment metagenome</name>
    <dbReference type="NCBI Taxonomy" id="412755"/>
    <lineage>
        <taxon>unclassified sequences</taxon>
        <taxon>metagenomes</taxon>
        <taxon>ecological metagenomes</taxon>
    </lineage>
</organism>
<evidence type="ECO:0000313" key="1">
    <source>
        <dbReference type="EMBL" id="KKK92157.1"/>
    </source>
</evidence>
<protein>
    <submittedName>
        <fullName evidence="1">Uncharacterized protein</fullName>
    </submittedName>
</protein>
<dbReference type="Gene3D" id="1.10.1130.10">
    <property type="entry name" value="Flavocytochrome C3, Chain A"/>
    <property type="match status" value="1"/>
</dbReference>
<proteinExistence type="predicted"/>
<dbReference type="EMBL" id="LAZR01048340">
    <property type="protein sequence ID" value="KKK92157.1"/>
    <property type="molecule type" value="Genomic_DNA"/>
</dbReference>
<comment type="caution">
    <text evidence="1">The sequence shown here is derived from an EMBL/GenBank/DDBJ whole genome shotgun (WGS) entry which is preliminary data.</text>
</comment>
<dbReference type="PANTHER" id="PTHR39425:SF1">
    <property type="entry name" value="CYTOCHROME C7-LIKE DOMAIN-CONTAINING PROTEIN"/>
    <property type="match status" value="1"/>
</dbReference>
<dbReference type="SUPFAM" id="SSF48695">
    <property type="entry name" value="Multiheme cytochromes"/>
    <property type="match status" value="1"/>
</dbReference>
<gene>
    <name evidence="1" type="ORF">LCGC14_2705730</name>
</gene>
<dbReference type="InterPro" id="IPR036280">
    <property type="entry name" value="Multihaem_cyt_sf"/>
</dbReference>